<sequence>MRGAEVKRLAAESRHDADSNWKRWGTYVSERQWGTVREDYSQDGEPWQHFSHDDAIWRAYRWGEDGILGWTDRQCRLCFALAMWNGKDPIIKERLFGLSGPEGNHGEDVKECYYYLDATPTHSYAKGLYKYPQNEFPYRRLVDENRNRSRQQQEFELIDTGIFDKNEYFDVFVEYCKAAPEDILIRITVANRSPKAATLHLLPTFWFRNTWTHKTTYEEEIPRPSLSQVDYESVLADHATLGQYRIYAGSGPRGARPRWIFTENDTNSGRMSSPKVKRPYCKDAFHLYLTEGLKRAINQQPSGTKAAALHVLNVPGNGSVEVCFRMCPEDHRPRQPFDEGFETAFEQRLAEADAFYDFKFGAGLTPDERRVMRQASAGLFWTKQFYFYSIDDWLKRGPQRPPFNKQANLPRNGDWPHLFNRDIISMPDKWEYPWYAAWDSAFHMIPFSHLDIDFAKDQLIMFLREWYMHPNGQIPAYEWNFSDVNPPVHAWACWRTYQRTGPPGQRDRVFLSRVFQKLLLNFTWWVNRKDVRGQHIFTGGFLGLDNIGVFDRSKPLPTGGHLEQADGTAWMAYFCSSMLSIAFELADGNPAYADTAYKFFNHYIAISEAMNSLDGTGLWDETDGFYYDHLHVGGQNIPLRIRSIVGLIPLLTVDVIYERVVNQLPEFKRRVNWLKKNRKDLGSFMTFLDKSEDEGAGNGMWLLAIPTRQRLERILRYMLDENEFFSPYGIRSLSKYHEEHPFKFHLNGQDMTVRYVPGESDSVMFGGNSNWRGPIWFPLNYLILEALDRYHEFYGDTFKIECPTGSGKMMNLGQVGDELRKRLVRLFLADDEGHRPSYARGERFQNDPAWNDLVLFYEYFHGDTGRGLGANHQTGWTALVAPILEHIARRRTGGKDSRGM</sequence>
<dbReference type="InterPro" id="IPR054491">
    <property type="entry name" value="MGH1-like_GH"/>
</dbReference>
<dbReference type="GO" id="GO:0004573">
    <property type="term" value="F:Glc3Man9GlcNAc2 oligosaccharide glucosidase activity"/>
    <property type="evidence" value="ECO:0007669"/>
    <property type="project" value="InterPro"/>
</dbReference>
<keyword evidence="3" id="KW-1185">Reference proteome</keyword>
<dbReference type="PANTHER" id="PTHR10412:SF10">
    <property type="entry name" value="GLYCOSYL HYDROLASE FAMILY 63 C-TERMINAL DOMAIN-CONTAINING PROTEIN"/>
    <property type="match status" value="1"/>
</dbReference>
<accession>A0A1I3C545</accession>
<protein>
    <submittedName>
        <fullName evidence="2">Glycosyl hydrolase family 63 C-terminal domain-containing protein</fullName>
    </submittedName>
</protein>
<dbReference type="Pfam" id="PF22422">
    <property type="entry name" value="MGH1-like_GH"/>
    <property type="match status" value="2"/>
</dbReference>
<dbReference type="InterPro" id="IPR004888">
    <property type="entry name" value="Glycoside_hydrolase_63"/>
</dbReference>
<organism evidence="2 3">
    <name type="scientific">Planctomicrobium piriforme</name>
    <dbReference type="NCBI Taxonomy" id="1576369"/>
    <lineage>
        <taxon>Bacteria</taxon>
        <taxon>Pseudomonadati</taxon>
        <taxon>Planctomycetota</taxon>
        <taxon>Planctomycetia</taxon>
        <taxon>Planctomycetales</taxon>
        <taxon>Planctomycetaceae</taxon>
        <taxon>Planctomicrobium</taxon>
    </lineage>
</organism>
<dbReference type="InterPro" id="IPR012341">
    <property type="entry name" value="6hp_glycosidase-like_sf"/>
</dbReference>
<evidence type="ECO:0000259" key="1">
    <source>
        <dbReference type="Pfam" id="PF22422"/>
    </source>
</evidence>
<dbReference type="GO" id="GO:0009311">
    <property type="term" value="P:oligosaccharide metabolic process"/>
    <property type="evidence" value="ECO:0007669"/>
    <property type="project" value="InterPro"/>
</dbReference>
<gene>
    <name evidence="2" type="ORF">SAMN05421753_10283</name>
</gene>
<reference evidence="3" key="1">
    <citation type="submission" date="2016-10" db="EMBL/GenBank/DDBJ databases">
        <authorList>
            <person name="Varghese N."/>
            <person name="Submissions S."/>
        </authorList>
    </citation>
    <scope>NUCLEOTIDE SEQUENCE [LARGE SCALE GENOMIC DNA]</scope>
    <source>
        <strain evidence="3">DSM 26348</strain>
    </source>
</reference>
<dbReference type="STRING" id="1576369.SAMN05421753_10283"/>
<dbReference type="SUPFAM" id="SSF48208">
    <property type="entry name" value="Six-hairpin glycosidases"/>
    <property type="match status" value="1"/>
</dbReference>
<name>A0A1I3C545_9PLAN</name>
<dbReference type="EMBL" id="FOQD01000002">
    <property type="protein sequence ID" value="SFH69111.1"/>
    <property type="molecule type" value="Genomic_DNA"/>
</dbReference>
<dbReference type="PANTHER" id="PTHR10412">
    <property type="entry name" value="MANNOSYL-OLIGOSACCHARIDE GLUCOSIDASE"/>
    <property type="match status" value="1"/>
</dbReference>
<feature type="domain" description="Mannosylglycerate hydrolase MGH1-like glycoside hydrolase" evidence="1">
    <location>
        <begin position="698"/>
        <end position="874"/>
    </location>
</feature>
<evidence type="ECO:0000313" key="2">
    <source>
        <dbReference type="EMBL" id="SFH69111.1"/>
    </source>
</evidence>
<dbReference type="InterPro" id="IPR008928">
    <property type="entry name" value="6-hairpin_glycosidase_sf"/>
</dbReference>
<dbReference type="AlphaFoldDB" id="A0A1I3C545"/>
<proteinExistence type="predicted"/>
<feature type="domain" description="Mannosylglycerate hydrolase MGH1-like glycoside hydrolase" evidence="1">
    <location>
        <begin position="432"/>
        <end position="534"/>
    </location>
</feature>
<evidence type="ECO:0000313" key="3">
    <source>
        <dbReference type="Proteomes" id="UP000199518"/>
    </source>
</evidence>
<dbReference type="Proteomes" id="UP000199518">
    <property type="component" value="Unassembled WGS sequence"/>
</dbReference>
<keyword evidence="2" id="KW-0378">Hydrolase</keyword>
<dbReference type="OrthoDB" id="9798687at2"/>
<dbReference type="Gene3D" id="1.50.10.10">
    <property type="match status" value="1"/>
</dbReference>